<dbReference type="GO" id="GO:0030973">
    <property type="term" value="F:molybdate ion binding"/>
    <property type="evidence" value="ECO:0007669"/>
    <property type="project" value="TreeGrafter"/>
</dbReference>
<dbReference type="SUPFAM" id="SSF53850">
    <property type="entry name" value="Periplasmic binding protein-like II"/>
    <property type="match status" value="1"/>
</dbReference>
<evidence type="ECO:0000313" key="1">
    <source>
        <dbReference type="EMBL" id="RJL50772.1"/>
    </source>
</evidence>
<protein>
    <submittedName>
        <fullName evidence="1">Molybdate ABC transporter substrate-binding protein</fullName>
    </submittedName>
</protein>
<comment type="caution">
    <text evidence="1">The sequence shown here is derived from an EMBL/GenBank/DDBJ whole genome shotgun (WGS) entry which is preliminary data.</text>
</comment>
<dbReference type="GO" id="GO:0015689">
    <property type="term" value="P:molybdate ion transport"/>
    <property type="evidence" value="ECO:0007669"/>
    <property type="project" value="TreeGrafter"/>
</dbReference>
<sequence length="250" mass="27562">MTDPLRLYAAGSLRLAFAPLLATFSERYAVDVIPTFGPAGLLSEKMMHGDAVDIFASANCAHPLRLKALGLAEEPTVFTRNHLCIVMRNVPELTTQSWLMALLDPRFVLSTSTPGSDPGGDYAFELFERIERLHRGWGNQLRDKAKPLVGGALDHAIPAGMTAGSYLIRTGQSDMHIGYASYLPLLLNQPDLHVVHLPDPYRIDAEYMLAVMKPARREARLLANYLLSPEGQGFLVNKGFASRFSLQNGR</sequence>
<reference evidence="1 2" key="1">
    <citation type="submission" date="2018-09" db="EMBL/GenBank/DDBJ databases">
        <title>Phylogenetic diversity of Pectobacterium and Dickeya strains causing blackleg disease of potato in Morocco.</title>
        <authorList>
            <person name="Oulghazi S."/>
            <person name="Moumni M."/>
            <person name="Faure D."/>
        </authorList>
    </citation>
    <scope>NUCLEOTIDE SEQUENCE [LARGE SCALE GENOMIC DNA]</scope>
    <source>
        <strain evidence="1 2">S1.15.11.2D</strain>
    </source>
</reference>
<accession>A0A419AV84</accession>
<proteinExistence type="predicted"/>
<dbReference type="Pfam" id="PF13531">
    <property type="entry name" value="SBP_bac_11"/>
    <property type="match status" value="1"/>
</dbReference>
<dbReference type="RefSeq" id="WP_119873869.1">
    <property type="nucleotide sequence ID" value="NZ_QZDH01000029.1"/>
</dbReference>
<dbReference type="Gene3D" id="3.40.190.10">
    <property type="entry name" value="Periplasmic binding protein-like II"/>
    <property type="match status" value="2"/>
</dbReference>
<gene>
    <name evidence="1" type="ORF">D5071_12040</name>
</gene>
<dbReference type="PANTHER" id="PTHR30632">
    <property type="entry name" value="MOLYBDATE-BINDING PERIPLASMIC PROTEIN"/>
    <property type="match status" value="1"/>
</dbReference>
<dbReference type="InterPro" id="IPR050682">
    <property type="entry name" value="ModA/WtpA"/>
</dbReference>
<dbReference type="CDD" id="cd13541">
    <property type="entry name" value="PBP2_ModA_like_2"/>
    <property type="match status" value="1"/>
</dbReference>
<dbReference type="Proteomes" id="UP000283655">
    <property type="component" value="Unassembled WGS sequence"/>
</dbReference>
<evidence type="ECO:0000313" key="2">
    <source>
        <dbReference type="Proteomes" id="UP000283655"/>
    </source>
</evidence>
<dbReference type="EMBL" id="QZDH01000029">
    <property type="protein sequence ID" value="RJL50772.1"/>
    <property type="molecule type" value="Genomic_DNA"/>
</dbReference>
<dbReference type="AlphaFoldDB" id="A0A419AV84"/>
<dbReference type="PANTHER" id="PTHR30632:SF0">
    <property type="entry name" value="SULFATE-BINDING PROTEIN"/>
    <property type="match status" value="1"/>
</dbReference>
<name>A0A419AV84_PECCA</name>
<dbReference type="NCBIfam" id="NF002916">
    <property type="entry name" value="PRK03537.1-2"/>
    <property type="match status" value="1"/>
</dbReference>
<organism evidence="1 2">
    <name type="scientific">Pectobacterium carotovorum</name>
    <name type="common">Erwinia carotovora</name>
    <dbReference type="NCBI Taxonomy" id="554"/>
    <lineage>
        <taxon>Bacteria</taxon>
        <taxon>Pseudomonadati</taxon>
        <taxon>Pseudomonadota</taxon>
        <taxon>Gammaproteobacteria</taxon>
        <taxon>Enterobacterales</taxon>
        <taxon>Pectobacteriaceae</taxon>
        <taxon>Pectobacterium</taxon>
    </lineage>
</organism>